<evidence type="ECO:0000256" key="1">
    <source>
        <dbReference type="SAM" id="Phobius"/>
    </source>
</evidence>
<protein>
    <submittedName>
        <fullName evidence="2">Phage holin family protein</fullName>
    </submittedName>
</protein>
<accession>A0ABS2TBS5</accession>
<sequence length="127" mass="13883">MKFIVRTLVSALALWLTSLLLTGVEAPTAQTDREFVLYLLGAGAIYALVTAIIRPILVVLSIPFYILTLGLWSLVVNAAILLLSSWLANQFGWGLTIADRWSAVLGGLVMAIIIMIVDGFLPKDLRR</sequence>
<evidence type="ECO:0000313" key="3">
    <source>
        <dbReference type="Proteomes" id="UP000705983"/>
    </source>
</evidence>
<gene>
    <name evidence="2" type="ORF">JVW63_00040</name>
</gene>
<organism evidence="2 3">
    <name type="scientific">Flaviflexus equikiangi</name>
    <dbReference type="NCBI Taxonomy" id="2758573"/>
    <lineage>
        <taxon>Bacteria</taxon>
        <taxon>Bacillati</taxon>
        <taxon>Actinomycetota</taxon>
        <taxon>Actinomycetes</taxon>
        <taxon>Actinomycetales</taxon>
        <taxon>Actinomycetaceae</taxon>
        <taxon>Flaviflexus</taxon>
    </lineage>
</organism>
<keyword evidence="1" id="KW-1133">Transmembrane helix</keyword>
<proteinExistence type="predicted"/>
<dbReference type="RefSeq" id="WP_182171708.1">
    <property type="nucleotide sequence ID" value="NZ_CP059676.1"/>
</dbReference>
<dbReference type="EMBL" id="JAFFJS010000001">
    <property type="protein sequence ID" value="MBM9432105.1"/>
    <property type="molecule type" value="Genomic_DNA"/>
</dbReference>
<feature type="transmembrane region" description="Helical" evidence="1">
    <location>
        <begin position="100"/>
        <end position="121"/>
    </location>
</feature>
<keyword evidence="1" id="KW-0812">Transmembrane</keyword>
<keyword evidence="1" id="KW-0472">Membrane</keyword>
<dbReference type="InterPro" id="IPR007165">
    <property type="entry name" value="Phage_holin_4_2"/>
</dbReference>
<reference evidence="3" key="1">
    <citation type="submission" date="2021-02" db="EMBL/GenBank/DDBJ databases">
        <title>Leucobacter sp. CX169.</title>
        <authorList>
            <person name="Cheng Y."/>
        </authorList>
    </citation>
    <scope>NUCLEOTIDE SEQUENCE [LARGE SCALE GENOMIC DNA]</scope>
    <source>
        <strain evidence="3">JY899</strain>
    </source>
</reference>
<keyword evidence="3" id="KW-1185">Reference proteome</keyword>
<name>A0ABS2TBS5_9ACTO</name>
<evidence type="ECO:0000313" key="2">
    <source>
        <dbReference type="EMBL" id="MBM9432105.1"/>
    </source>
</evidence>
<feature type="transmembrane region" description="Helical" evidence="1">
    <location>
        <begin position="64"/>
        <end position="88"/>
    </location>
</feature>
<dbReference type="PANTHER" id="PTHR37309:SF1">
    <property type="entry name" value="SLR0284 PROTEIN"/>
    <property type="match status" value="1"/>
</dbReference>
<dbReference type="PANTHER" id="PTHR37309">
    <property type="entry name" value="SLR0284 PROTEIN"/>
    <property type="match status" value="1"/>
</dbReference>
<comment type="caution">
    <text evidence="2">The sequence shown here is derived from an EMBL/GenBank/DDBJ whole genome shotgun (WGS) entry which is preliminary data.</text>
</comment>
<dbReference type="Pfam" id="PF04020">
    <property type="entry name" value="Phage_holin_4_2"/>
    <property type="match status" value="1"/>
</dbReference>
<dbReference type="Proteomes" id="UP000705983">
    <property type="component" value="Unassembled WGS sequence"/>
</dbReference>
<feature type="transmembrane region" description="Helical" evidence="1">
    <location>
        <begin position="35"/>
        <end position="57"/>
    </location>
</feature>